<dbReference type="EMBL" id="ATMH01001645">
    <property type="protein sequence ID" value="EPY34325.1"/>
    <property type="molecule type" value="Genomic_DNA"/>
</dbReference>
<evidence type="ECO:0008006" key="6">
    <source>
        <dbReference type="Google" id="ProtNLM"/>
    </source>
</evidence>
<proteinExistence type="predicted"/>
<evidence type="ECO:0000313" key="5">
    <source>
        <dbReference type="Proteomes" id="UP000015354"/>
    </source>
</evidence>
<dbReference type="OrthoDB" id="270449at2759"/>
<dbReference type="CDD" id="cd06233">
    <property type="entry name" value="M14-like"/>
    <property type="match status" value="1"/>
</dbReference>
<dbReference type="Gene3D" id="3.40.630.10">
    <property type="entry name" value="Zn peptidases"/>
    <property type="match status" value="1"/>
</dbReference>
<keyword evidence="1" id="KW-0812">Transmembrane</keyword>
<evidence type="ECO:0000256" key="1">
    <source>
        <dbReference type="SAM" id="Phobius"/>
    </source>
</evidence>
<keyword evidence="1" id="KW-0472">Membrane</keyword>
<keyword evidence="1" id="KW-1133">Transmembrane helix</keyword>
<evidence type="ECO:0000313" key="2">
    <source>
        <dbReference type="EMBL" id="EPY25215.1"/>
    </source>
</evidence>
<dbReference type="EMBL" id="ATMH01002668">
    <property type="protein sequence ID" value="EPY32769.1"/>
    <property type="molecule type" value="Genomic_DNA"/>
</dbReference>
<dbReference type="AlphaFoldDB" id="S9UVG9"/>
<keyword evidence="5" id="KW-1185">Reference proteome</keyword>
<reference evidence="3 5" key="1">
    <citation type="journal article" date="2013" name="PLoS ONE">
        <title>Predicting the Proteins of Angomonas deanei, Strigomonas culicis and Their Respective Endosymbionts Reveals New Aspects of the Trypanosomatidae Family.</title>
        <authorList>
            <person name="Motta M.C."/>
            <person name="Martins A.C."/>
            <person name="de Souza S.S."/>
            <person name="Catta-Preta C.M."/>
            <person name="Silva R."/>
            <person name="Klein C.C."/>
            <person name="de Almeida L.G."/>
            <person name="de Lima Cunha O."/>
            <person name="Ciapina L.P."/>
            <person name="Brocchi M."/>
            <person name="Colabardini A.C."/>
            <person name="de Araujo Lima B."/>
            <person name="Machado C.R."/>
            <person name="de Almeida Soares C.M."/>
            <person name="Probst C.M."/>
            <person name="de Menezes C.B."/>
            <person name="Thompson C.E."/>
            <person name="Bartholomeu D.C."/>
            <person name="Gradia D.F."/>
            <person name="Pavoni D.P."/>
            <person name="Grisard E.C."/>
            <person name="Fantinatti-Garboggini F."/>
            <person name="Marchini F.K."/>
            <person name="Rodrigues-Luiz G.F."/>
            <person name="Wagner G."/>
            <person name="Goldman G.H."/>
            <person name="Fietto J.L."/>
            <person name="Elias M.C."/>
            <person name="Goldman M.H."/>
            <person name="Sagot M.F."/>
            <person name="Pereira M."/>
            <person name="Stoco P.H."/>
            <person name="de Mendonca-Neto R.P."/>
            <person name="Teixeira S.M."/>
            <person name="Maciel T.E."/>
            <person name="de Oliveira Mendes T.A."/>
            <person name="Urmenyi T.P."/>
            <person name="de Souza W."/>
            <person name="Schenkman S."/>
            <person name="de Vasconcelos A.T."/>
        </authorList>
    </citation>
    <scope>NUCLEOTIDE SEQUENCE [LARGE SCALE GENOMIC DNA]</scope>
</reference>
<comment type="caution">
    <text evidence="3">The sequence shown here is derived from an EMBL/GenBank/DDBJ whole genome shotgun (WGS) entry which is preliminary data.</text>
</comment>
<gene>
    <name evidence="4" type="ORF">STCU_01645</name>
    <name evidence="3" type="ORF">STCU_02668</name>
    <name evidence="2" type="ORF">STCU_06785</name>
</gene>
<dbReference type="InterPro" id="IPR021259">
    <property type="entry name" value="DUF2817"/>
</dbReference>
<feature type="transmembrane region" description="Helical" evidence="1">
    <location>
        <begin position="12"/>
        <end position="32"/>
    </location>
</feature>
<evidence type="ECO:0000313" key="3">
    <source>
        <dbReference type="EMBL" id="EPY32769.1"/>
    </source>
</evidence>
<reference evidence="3" key="2">
    <citation type="submission" date="2013-03" db="EMBL/GenBank/DDBJ databases">
        <authorList>
            <person name="Motta M.C.M."/>
            <person name="Martins A.C.A."/>
            <person name="Preta C.M.C.C."/>
            <person name="Silva R."/>
            <person name="de Souza S.S."/>
            <person name="Klein C.C."/>
            <person name="de Almeida L.G.P."/>
            <person name="Cunha O.L."/>
            <person name="Colabardini A.C."/>
            <person name="Lima B.A."/>
            <person name="Machado C.R."/>
            <person name="Soares C.M.A."/>
            <person name="de Menezes C.B.A."/>
            <person name="Bartolomeu D.C."/>
            <person name="Grisard E.C."/>
            <person name="Fantinatti-Garboggini F."/>
            <person name="Rodrigues-Luiz G.F."/>
            <person name="Wagner G."/>
            <person name="Goldman G.H."/>
            <person name="Fietto J.L.R."/>
            <person name="Ciapina L.P."/>
            <person name="Brocchi M."/>
            <person name="Elias M.C."/>
            <person name="Goldman M.H.S."/>
            <person name="Sagot M.-F."/>
            <person name="Pereira M."/>
            <person name="Stoco P.H."/>
            <person name="Teixeira S.M.R."/>
            <person name="de Mendonca-Neto R.P."/>
            <person name="Maciel T.E.F."/>
            <person name="Mendes T.A.O."/>
            <person name="Urmenyi T.P."/>
            <person name="Teixeira M.M.G."/>
            <person name="de Camargo E.F.P."/>
            <person name="de Sousa W."/>
            <person name="Schenkman S."/>
            <person name="de Vasconcelos A.T.R."/>
        </authorList>
    </citation>
    <scope>NUCLEOTIDE SEQUENCE</scope>
</reference>
<dbReference type="SUPFAM" id="SSF53187">
    <property type="entry name" value="Zn-dependent exopeptidases"/>
    <property type="match status" value="1"/>
</dbReference>
<evidence type="ECO:0000313" key="4">
    <source>
        <dbReference type="EMBL" id="EPY34325.1"/>
    </source>
</evidence>
<sequence>MPAKLTVSIMDVLFSTVFMMLIGILFLDLVPLQEPMTCANYTDHDACPETYFAMTYQDAREKFLAAAAQANAEVDHALVLTVGNVQYYMDTAFIRGSRREHLLVHASGTHGVEGFTGSAIQNKILRDWNATSGPSVLFVHGINPYGMAHNRRANENNVDLNRNYLTAAEWQEVLQRDPNSTEYSALQHFFTPQKAPRFIDRYLFFVTAVPQLVKHGYAALKRALVTGQYHHAEGVSYGGDKEQRSIALLREILTRHSSGVSKAVFVDVHTGLGKYGKDTIMTSSAEEAAWAAEIFNHTTVQDHNTATAGPSSGYSLAKGIIRPCGDITETCLAVTEEFGTVNPLFVARATVLENQAYHTCRGSYVHAVMGTWFRDAFYPQELSYKQAVLKGGRDTFHRAFQYLSS</sequence>
<dbReference type="Pfam" id="PF10994">
    <property type="entry name" value="DUF2817"/>
    <property type="match status" value="1"/>
</dbReference>
<dbReference type="EMBL" id="ATMH01006785">
    <property type="protein sequence ID" value="EPY25215.1"/>
    <property type="molecule type" value="Genomic_DNA"/>
</dbReference>
<organism evidence="3 5">
    <name type="scientific">Strigomonas culicis</name>
    <dbReference type="NCBI Taxonomy" id="28005"/>
    <lineage>
        <taxon>Eukaryota</taxon>
        <taxon>Discoba</taxon>
        <taxon>Euglenozoa</taxon>
        <taxon>Kinetoplastea</taxon>
        <taxon>Metakinetoplastina</taxon>
        <taxon>Trypanosomatida</taxon>
        <taxon>Trypanosomatidae</taxon>
        <taxon>Strigomonadinae</taxon>
        <taxon>Strigomonas</taxon>
    </lineage>
</organism>
<name>S9UVG9_9TRYP</name>
<dbReference type="Proteomes" id="UP000015354">
    <property type="component" value="Unassembled WGS sequence"/>
</dbReference>
<protein>
    <recommendedName>
        <fullName evidence="6">DUF2817 domain-containing protein</fullName>
    </recommendedName>
</protein>
<accession>S9UVG9</accession>